<dbReference type="eggNOG" id="COG1372">
    <property type="taxonomic scope" value="Bacteria"/>
</dbReference>
<sequence length="301" mass="33166">MKFGIIGCAGASAPKQRGDAHVRIKFAHLVFVALLSASSSALAQVETRCFNDDQIINPVDAQGRNAWARKCGYIDTRREAGYNSFGDYVIFANGCHMYPNHPTGTACTFRVPLTESAPCLTFTPALLGTCVVGCYTAREELRFDDRYWPIEDAPQGGVTSVTALTQNATLLRPEFAEQPIQSYVAGDTVEDIFVLQTADGHKVEVTSEHPMVNGDGVMVRANTLKVGDTLLRVDGRKVDLTQVSVFRYTGKVWNVKPQSKVKMENVLDVEGLMTGSVRFQNEWANDYFRLTVREALDVDGL</sequence>
<feature type="signal peptide" evidence="1">
    <location>
        <begin position="1"/>
        <end position="43"/>
    </location>
</feature>
<name>Q1D191_MYXXD</name>
<evidence type="ECO:0000313" key="2">
    <source>
        <dbReference type="EMBL" id="ABF93065.1"/>
    </source>
</evidence>
<dbReference type="Gene3D" id="2.170.16.10">
    <property type="entry name" value="Hedgehog/Intein (Hint) domain"/>
    <property type="match status" value="1"/>
</dbReference>
<reference evidence="2 3" key="1">
    <citation type="journal article" date="2006" name="Proc. Natl. Acad. Sci. U.S.A.">
        <title>Evolution of sensory complexity recorded in a myxobacterial genome.</title>
        <authorList>
            <person name="Goldman B.S."/>
            <person name="Nierman W.C."/>
            <person name="Kaiser D."/>
            <person name="Slater S.C."/>
            <person name="Durkin A.S."/>
            <person name="Eisen J.A."/>
            <person name="Ronning C.M."/>
            <person name="Barbazuk W.B."/>
            <person name="Blanchard M."/>
            <person name="Field C."/>
            <person name="Halling C."/>
            <person name="Hinkle G."/>
            <person name="Iartchuk O."/>
            <person name="Kim H.S."/>
            <person name="Mackenzie C."/>
            <person name="Madupu R."/>
            <person name="Miller N."/>
            <person name="Shvartsbeyn A."/>
            <person name="Sullivan S.A."/>
            <person name="Vaudin M."/>
            <person name="Wiegand R."/>
            <person name="Kaplan H.B."/>
        </authorList>
    </citation>
    <scope>NUCLEOTIDE SEQUENCE [LARGE SCALE GENOMIC DNA]</scope>
    <source>
        <strain evidence="3">DK1622</strain>
    </source>
</reference>
<dbReference type="InterPro" id="IPR036844">
    <property type="entry name" value="Hint_dom_sf"/>
</dbReference>
<gene>
    <name evidence="2" type="ordered locus">MXAN_5439</name>
</gene>
<keyword evidence="3" id="KW-1185">Reference proteome</keyword>
<keyword evidence="1" id="KW-0732">Signal</keyword>
<evidence type="ECO:0000256" key="1">
    <source>
        <dbReference type="SAM" id="SignalP"/>
    </source>
</evidence>
<dbReference type="EnsemblBacteria" id="ABF93065">
    <property type="protein sequence ID" value="ABF93065"/>
    <property type="gene ID" value="MXAN_5439"/>
</dbReference>
<dbReference type="EMBL" id="CP000113">
    <property type="protein sequence ID" value="ABF93065.1"/>
    <property type="molecule type" value="Genomic_DNA"/>
</dbReference>
<dbReference type="CDD" id="cd00081">
    <property type="entry name" value="Hint"/>
    <property type="match status" value="1"/>
</dbReference>
<organism evidence="2 3">
    <name type="scientific">Myxococcus xanthus (strain DK1622)</name>
    <dbReference type="NCBI Taxonomy" id="246197"/>
    <lineage>
        <taxon>Bacteria</taxon>
        <taxon>Pseudomonadati</taxon>
        <taxon>Myxococcota</taxon>
        <taxon>Myxococcia</taxon>
        <taxon>Myxococcales</taxon>
        <taxon>Cystobacterineae</taxon>
        <taxon>Myxococcaceae</taxon>
        <taxon>Myxococcus</taxon>
    </lineage>
</organism>
<feature type="chain" id="PRO_5004188145" description="Hint domain-containing protein" evidence="1">
    <location>
        <begin position="44"/>
        <end position="301"/>
    </location>
</feature>
<dbReference type="SUPFAM" id="SSF51294">
    <property type="entry name" value="Hedgehog/intein (Hint) domain"/>
    <property type="match status" value="1"/>
</dbReference>
<dbReference type="AlphaFoldDB" id="Q1D191"/>
<protein>
    <recommendedName>
        <fullName evidence="4">Hint domain-containing protein</fullName>
    </recommendedName>
</protein>
<dbReference type="KEGG" id="mxa:MXAN_5439"/>
<dbReference type="STRING" id="246197.MXAN_5439"/>
<dbReference type="HOGENOM" id="CLU_942787_0_0_7"/>
<accession>Q1D191</accession>
<evidence type="ECO:0000313" key="3">
    <source>
        <dbReference type="Proteomes" id="UP000002402"/>
    </source>
</evidence>
<dbReference type="Proteomes" id="UP000002402">
    <property type="component" value="Chromosome"/>
</dbReference>
<proteinExistence type="predicted"/>
<evidence type="ECO:0008006" key="4">
    <source>
        <dbReference type="Google" id="ProtNLM"/>
    </source>
</evidence>